<dbReference type="STRING" id="1742972.COMA1_10592"/>
<accession>A0A0S4L3S7</accession>
<dbReference type="RefSeq" id="WP_176697805.1">
    <property type="nucleotide sequence ID" value="NZ_CZQA01000001.1"/>
</dbReference>
<name>A0A0S4L3S7_9BACT</name>
<evidence type="ECO:0000313" key="1">
    <source>
        <dbReference type="EMBL" id="CUS32364.1"/>
    </source>
</evidence>
<dbReference type="EMBL" id="CZQA01000001">
    <property type="protein sequence ID" value="CUS32364.1"/>
    <property type="molecule type" value="Genomic_DNA"/>
</dbReference>
<sequence length="229" mass="25847">MKLDLPEGETISRSEYDRKIVVPIRQMLQQQNLHKRVRVLVTVYGVPLHVGPSDFTTAERTLRRDAAERLEAARTHLVEVEQQVRALVVPSDGGGAPGSDQNQNLPTYERNMGTVFRLDRVVLSSLEWARQHSPMNPQVYAKLEFLFRRYKGLAGVAELHHEVPSSVQGSDSTHEERRAQQREGLQLLVGSLELPVRQNRDDLYRRIELVYGQHGGFCAGGDGIGTAFR</sequence>
<dbReference type="Proteomes" id="UP000199032">
    <property type="component" value="Unassembled WGS sequence"/>
</dbReference>
<proteinExistence type="predicted"/>
<gene>
    <name evidence="1" type="ORF">COMA1_10592</name>
</gene>
<evidence type="ECO:0000313" key="2">
    <source>
        <dbReference type="Proteomes" id="UP000199032"/>
    </source>
</evidence>
<dbReference type="AlphaFoldDB" id="A0A0S4L3S7"/>
<organism evidence="1 2">
    <name type="scientific">Candidatus Nitrospira nitrosa</name>
    <dbReference type="NCBI Taxonomy" id="1742972"/>
    <lineage>
        <taxon>Bacteria</taxon>
        <taxon>Pseudomonadati</taxon>
        <taxon>Nitrospirota</taxon>
        <taxon>Nitrospiria</taxon>
        <taxon>Nitrospirales</taxon>
        <taxon>Nitrospiraceae</taxon>
        <taxon>Nitrospira</taxon>
    </lineage>
</organism>
<keyword evidence="2" id="KW-1185">Reference proteome</keyword>
<reference evidence="1 2" key="1">
    <citation type="submission" date="2015-10" db="EMBL/GenBank/DDBJ databases">
        <authorList>
            <person name="Gilbert D.G."/>
        </authorList>
    </citation>
    <scope>NUCLEOTIDE SEQUENCE [LARGE SCALE GENOMIC DNA]</scope>
    <source>
        <strain evidence="1">COMA1</strain>
    </source>
</reference>
<protein>
    <submittedName>
        <fullName evidence="1">Uncharacterized protein</fullName>
    </submittedName>
</protein>